<protein>
    <submittedName>
        <fullName evidence="3">Uncharacterized protein</fullName>
    </submittedName>
</protein>
<dbReference type="Proteomes" id="UP000050164">
    <property type="component" value="Unassembled WGS sequence"/>
</dbReference>
<proteinExistence type="predicted"/>
<keyword evidence="1" id="KW-1133">Transmembrane helix</keyword>
<evidence type="ECO:0000313" key="3">
    <source>
        <dbReference type="EMBL" id="CKT61517.1"/>
    </source>
</evidence>
<organism evidence="3 4">
    <name type="scientific">Mycobacterium tuberculosis</name>
    <dbReference type="NCBI Taxonomy" id="1773"/>
    <lineage>
        <taxon>Bacteria</taxon>
        <taxon>Bacillati</taxon>
        <taxon>Actinomycetota</taxon>
        <taxon>Actinomycetes</taxon>
        <taxon>Mycobacteriales</taxon>
        <taxon>Mycobacteriaceae</taxon>
        <taxon>Mycobacterium</taxon>
        <taxon>Mycobacterium tuberculosis complex</taxon>
    </lineage>
</organism>
<evidence type="ECO:0000313" key="5">
    <source>
        <dbReference type="Proteomes" id="UP000050164"/>
    </source>
</evidence>
<dbReference type="EMBL" id="CNFU01001638">
    <property type="protein sequence ID" value="CKT61517.1"/>
    <property type="molecule type" value="Genomic_DNA"/>
</dbReference>
<feature type="transmembrane region" description="Helical" evidence="1">
    <location>
        <begin position="47"/>
        <end position="68"/>
    </location>
</feature>
<reference evidence="4 5" key="1">
    <citation type="submission" date="2015-03" db="EMBL/GenBank/DDBJ databases">
        <authorList>
            <consortium name="Pathogen Informatics"/>
        </authorList>
    </citation>
    <scope>NUCLEOTIDE SEQUENCE [LARGE SCALE GENOMIC DNA]</scope>
    <source>
        <strain evidence="2 5">Bir 185</strain>
        <strain evidence="3 4">Bir 187</strain>
    </source>
</reference>
<keyword evidence="1" id="KW-0472">Membrane</keyword>
<evidence type="ECO:0000313" key="4">
    <source>
        <dbReference type="Proteomes" id="UP000049023"/>
    </source>
</evidence>
<accession>A0A655ARU0</accession>
<evidence type="ECO:0000256" key="1">
    <source>
        <dbReference type="SAM" id="Phobius"/>
    </source>
</evidence>
<evidence type="ECO:0000313" key="2">
    <source>
        <dbReference type="EMBL" id="CKR39624.1"/>
    </source>
</evidence>
<dbReference type="EMBL" id="CNFT01000231">
    <property type="protein sequence ID" value="CKR39624.1"/>
    <property type="molecule type" value="Genomic_DNA"/>
</dbReference>
<dbReference type="AlphaFoldDB" id="A0A655ARU0"/>
<sequence length="87" mass="9233">MLIQQVVEVVEHLGDPPAIVVGGTGKRLLHAGKALVEQLTAEQILDLLILFAGLPAAPAVFGQLLYCLGRRGRKRVQLQLGEAGVVV</sequence>
<keyword evidence="1" id="KW-0812">Transmembrane</keyword>
<name>A0A655ARU0_MYCTX</name>
<gene>
    <name evidence="2" type="ORF">ERS027659_01308</name>
    <name evidence="3" type="ORF">ERS027661_04574</name>
</gene>
<dbReference type="Proteomes" id="UP000049023">
    <property type="component" value="Unassembled WGS sequence"/>
</dbReference>